<organism evidence="3 4">
    <name type="scientific">Favolaschia claudopus</name>
    <dbReference type="NCBI Taxonomy" id="2862362"/>
    <lineage>
        <taxon>Eukaryota</taxon>
        <taxon>Fungi</taxon>
        <taxon>Dikarya</taxon>
        <taxon>Basidiomycota</taxon>
        <taxon>Agaricomycotina</taxon>
        <taxon>Agaricomycetes</taxon>
        <taxon>Agaricomycetidae</taxon>
        <taxon>Agaricales</taxon>
        <taxon>Marasmiineae</taxon>
        <taxon>Mycenaceae</taxon>
        <taxon>Favolaschia</taxon>
    </lineage>
</organism>
<dbReference type="Pfam" id="PF18758">
    <property type="entry name" value="KDZ"/>
    <property type="match status" value="1"/>
</dbReference>
<evidence type="ECO:0000259" key="2">
    <source>
        <dbReference type="Pfam" id="PF18803"/>
    </source>
</evidence>
<feature type="region of interest" description="Disordered" evidence="1">
    <location>
        <begin position="1001"/>
        <end position="1035"/>
    </location>
</feature>
<dbReference type="Proteomes" id="UP001362999">
    <property type="component" value="Unassembled WGS sequence"/>
</dbReference>
<sequence>MKHKRKPATTLTFSLETPTPDNAGSISGPSTVAHVLREKTSVAQGDGHTHRKSTLLKDYHSVYLAELLRLEGRGDHAVYMTCRCGSAGADYRCSDCLSGGELLCAACVKGAHHQLPLHRVQKWAGAYFEPASLKSLGVRIQLGHWHGKHKKCLLPEHAAGDDFVILDPNGIHSVGLDYCGCGQSGSREVQLLRAQLWPATTTNPRTATTFSLLRHFHILSFESKCAILEFYQTLARLSDNLHYKKEKNRYHELRRIIREWKNVRMLKRAGRGHAVDRVAGTQAGECALLCPACPQPGKNMILGWQDAQDDKQFVNTLFLVIDTNFRLKRKDVSTEERDPGLGDGWAFVCDVKEYMKHVKKHWGMNQPRSHCVAHNAVDKPDREVRGTASSGIGAVDCARHNMKRPMAVGDLQLGERYINMDYVFLHSIAGSPLARFVVSYDITCQWHLNLFSRMMLYDDDTLSIDGAAKFFTFLVPKFHLPAHIEACNLKFSFHLTRDVGQTDGEAPERGWADANPLARSTKEMGPGFCRDTLDDHFNDWNHKKIIALGYTIRRKLEKAVPEMVRTREALSDMNESVGAEAVKEWTEMAVKWEADILAPNPFETQRKDEHVAKICADLAAKAAERERTGREAEGAIRGDMHVTELVAMGLQLEDQQRVLAADVSSTGQHPTDGQRRAMTERTTKLHRKIVSWIQVQEKFWPGLANVRDQEDRERAEQCDGEYVPGVRVPAIALWLPSAVRASLRLSDVVIQTSVSQIEYCLRVAQAAESLHEVRRLLLVQTHLYKMKDKHKQGVRANTRSADKIVALNEQIKRAAATYRVARAALVVLGGVLGQNEWEWSFQELKEEDVWGLPQSSFHDPERKKKKRRKRRRAQEQTILWIWVARGERLQPGDDVAMNEAVRIEWAKTRARSLRWAEEVDLLEEEMRRVWAFFLWHAQWWREKIGLLGREEGPQCEGETAYALRQEAIRTALADEFTKEWAHLPNLIQLGRAGMVVVDREETAKGGEEGEGGGMEPEEDDSEEEDEPIDLLPTRTVKPVYTDEVLDM</sequence>
<feature type="domain" description="CxC2-like cysteine cluster KDZ transposase-associated" evidence="2">
    <location>
        <begin position="133"/>
        <end position="241"/>
    </location>
</feature>
<dbReference type="CDD" id="cd19757">
    <property type="entry name" value="Bbox1"/>
    <property type="match status" value="1"/>
</dbReference>
<dbReference type="InterPro" id="IPR041457">
    <property type="entry name" value="CxC2_KDZ-assoc"/>
</dbReference>
<name>A0AAW0D4I5_9AGAR</name>
<feature type="compositionally biased region" description="Polar residues" evidence="1">
    <location>
        <begin position="9"/>
        <end position="26"/>
    </location>
</feature>
<reference evidence="3 4" key="1">
    <citation type="journal article" date="2024" name="J Genomics">
        <title>Draft genome sequencing and assembly of Favolaschia claudopus CIRM-BRFM 2984 isolated from oak limbs.</title>
        <authorList>
            <person name="Navarro D."/>
            <person name="Drula E."/>
            <person name="Chaduli D."/>
            <person name="Cazenave R."/>
            <person name="Ahrendt S."/>
            <person name="Wang J."/>
            <person name="Lipzen A."/>
            <person name="Daum C."/>
            <person name="Barry K."/>
            <person name="Grigoriev I.V."/>
            <person name="Favel A."/>
            <person name="Rosso M.N."/>
            <person name="Martin F."/>
        </authorList>
    </citation>
    <scope>NUCLEOTIDE SEQUENCE [LARGE SCALE GENOMIC DNA]</scope>
    <source>
        <strain evidence="3 4">CIRM-BRFM 2984</strain>
    </source>
</reference>
<evidence type="ECO:0000313" key="3">
    <source>
        <dbReference type="EMBL" id="KAK7044982.1"/>
    </source>
</evidence>
<proteinExistence type="predicted"/>
<dbReference type="AlphaFoldDB" id="A0AAW0D4I5"/>
<feature type="compositionally biased region" description="Acidic residues" evidence="1">
    <location>
        <begin position="1015"/>
        <end position="1028"/>
    </location>
</feature>
<dbReference type="InterPro" id="IPR040521">
    <property type="entry name" value="KDZ"/>
</dbReference>
<dbReference type="PANTHER" id="PTHR33096">
    <property type="entry name" value="CXC2 DOMAIN-CONTAINING PROTEIN"/>
    <property type="match status" value="1"/>
</dbReference>
<accession>A0AAW0D4I5</accession>
<feature type="region of interest" description="Disordered" evidence="1">
    <location>
        <begin position="1"/>
        <end position="26"/>
    </location>
</feature>
<keyword evidence="4" id="KW-1185">Reference proteome</keyword>
<dbReference type="EMBL" id="JAWWNJ010000011">
    <property type="protein sequence ID" value="KAK7044982.1"/>
    <property type="molecule type" value="Genomic_DNA"/>
</dbReference>
<dbReference type="Pfam" id="PF18803">
    <property type="entry name" value="CxC2"/>
    <property type="match status" value="1"/>
</dbReference>
<evidence type="ECO:0000313" key="4">
    <source>
        <dbReference type="Proteomes" id="UP001362999"/>
    </source>
</evidence>
<gene>
    <name evidence="3" type="ORF">R3P38DRAFT_3308726</name>
</gene>
<dbReference type="PANTHER" id="PTHR33096:SF1">
    <property type="entry name" value="CXC1-LIKE CYSTEINE CLUSTER ASSOCIATED WITH KDZ TRANSPOSASES DOMAIN-CONTAINING PROTEIN"/>
    <property type="match status" value="1"/>
</dbReference>
<evidence type="ECO:0000256" key="1">
    <source>
        <dbReference type="SAM" id="MobiDB-lite"/>
    </source>
</evidence>
<comment type="caution">
    <text evidence="3">The sequence shown here is derived from an EMBL/GenBank/DDBJ whole genome shotgun (WGS) entry which is preliminary data.</text>
</comment>
<protein>
    <recommendedName>
        <fullName evidence="2">CxC2-like cysteine cluster KDZ transposase-associated domain-containing protein</fullName>
    </recommendedName>
</protein>